<dbReference type="Pfam" id="PF22212">
    <property type="entry name" value="CPV_RdRP_pol_dom"/>
    <property type="match status" value="1"/>
</dbReference>
<dbReference type="Pfam" id="PF22209">
    <property type="entry name" value="CPV_RdRP_N"/>
    <property type="match status" value="1"/>
</dbReference>
<keyword evidence="3" id="KW-0808">Transferase</keyword>
<keyword evidence="3" id="KW-0696">RNA-directed RNA polymerase</keyword>
<name>A0A2Z4QKT1_9REOV</name>
<organism evidence="3">
    <name type="scientific">Torrey Pines virus</name>
    <dbReference type="NCBI Taxonomy" id="1654361"/>
    <lineage>
        <taxon>Viruses</taxon>
        <taxon>Riboviria</taxon>
        <taxon>Orthornavirae</taxon>
        <taxon>Duplornaviricota</taxon>
        <taxon>Resentoviricetes</taxon>
        <taxon>Reovirales</taxon>
        <taxon>Spinareoviridae</taxon>
        <taxon>Cypovirus</taxon>
    </lineage>
</organism>
<evidence type="ECO:0000259" key="2">
    <source>
        <dbReference type="Pfam" id="PF22213"/>
    </source>
</evidence>
<accession>A0A2Z4QKT1</accession>
<dbReference type="InterPro" id="IPR054006">
    <property type="entry name" value="RdRP_N"/>
</dbReference>
<dbReference type="Pfam" id="PF22213">
    <property type="entry name" value="CPV_RdRP_C"/>
    <property type="match status" value="1"/>
</dbReference>
<evidence type="ECO:0000259" key="1">
    <source>
        <dbReference type="Pfam" id="PF22209"/>
    </source>
</evidence>
<evidence type="ECO:0000313" key="3">
    <source>
        <dbReference type="EMBL" id="AWY11118.1"/>
    </source>
</evidence>
<dbReference type="EMBL" id="MH384315">
    <property type="protein sequence ID" value="AWY11118.1"/>
    <property type="molecule type" value="Genomic_RNA"/>
</dbReference>
<reference evidence="3" key="1">
    <citation type="submission" date="2018-05" db="EMBL/GenBank/DDBJ databases">
        <title>Lack of effect of Wolbachia wMel on the prevalence and abundance of the RNA virome of Drosophila melanogaster.</title>
        <authorList>
            <person name="Shi M."/>
            <person name="White V.L."/>
            <person name="Schlub T."/>
            <person name="Eden J.-S."/>
            <person name="Hoffmann A.A."/>
            <person name="Holmes E.C."/>
        </authorList>
    </citation>
    <scope>NUCLEOTIDE SEQUENCE</scope>
    <source>
        <strain evidence="3">MELminus19643</strain>
    </source>
</reference>
<keyword evidence="3" id="KW-0548">Nucleotidyltransferase</keyword>
<dbReference type="GO" id="GO:0003968">
    <property type="term" value="F:RNA-directed RNA polymerase activity"/>
    <property type="evidence" value="ECO:0007669"/>
    <property type="project" value="UniProtKB-KW"/>
</dbReference>
<feature type="domain" description="RNA-directed RNA polymerase C-terminal" evidence="2">
    <location>
        <begin position="860"/>
        <end position="1191"/>
    </location>
</feature>
<proteinExistence type="predicted"/>
<dbReference type="Gene3D" id="3.90.1850.10">
    <property type="entry name" value="RNA-directed RNA polymerase lambda-3"/>
    <property type="match status" value="1"/>
</dbReference>
<dbReference type="InterPro" id="IPR054002">
    <property type="entry name" value="RdRP_C"/>
</dbReference>
<feature type="domain" description="RNA-directed RNA polymerase N-terminal" evidence="1">
    <location>
        <begin position="73"/>
        <end position="310"/>
    </location>
</feature>
<sequence>MNSDDSNATLPDILTHIHPEQMHIFYAQLSTILNDTANEKNLMFKYLTTVRDITQCETGEVYGLKATILKRLPPGLFAPRQFNYDMYPLNDNKSMFASKRNYNYLTTFQLSSFLKSDKNDVRYQGILSMIEDQCQSRFSSIWRLLASVVYCNDCLNATQPDFLRHYIKLLIGRYNALPFYERRGKIVFASVEIASIMPTLMYMLMSVATEYIVKNISMNEAIICINHYLNIAQAGYCDAKLSMKSAVRNWVTEALHNVGVARVIRWSVSGVPMFHTEVSTSECKGITDTFKLARAERESKLPEYLVVMIDTALRQMKTVAEVIQFLRFSHAISNDRTFYKTLVELSLDKAIKPNVYETIVQAPTPKLYGARREVIEFEFDKSQAAAYRAQMFLHDVADHILSKVGRVDFDTEWIKFLTTSSAGKRLDPEILISKTELIQKLHNRRIVRAAIEADMYRDMRIITASIQDATLLVVRQQIDRRQRAIAGLTNPKLFTSFPSYILGKTFYPVIDAVAQGKQLGNILDTCMLLSATSSESVLCSSIDIAGMDTSIQASVRRIYDSFTFRLARSMLHSTFGPWADDAAATYALDDDEQTNPRLNVLSGIFRALLFHSVTMQGSTRYESRMFNIVQGREGTFESGRADTSTHHTVLLSSLLNISRVLYREAGKPEFGQLLKVMGDDIFVTYAGRDQGQLYEQVIYDSELLNSMGFKTTLDCSRNHAIFLQQHCILGRFFGLSTRIGLFTREHSKVVNSLKEAAAELRALRDDLLSRVVSTERLSHLTNSIALWCLSRHTVRVVSSSQRSLIRNVLTKNNIITQTYPNNDLITICFPPMWAFMPGGGDLPLPPIIVKECATQGQLPYTPTGKWRRKILIDFEKFLYGEFNESQFGKNELYNRLMFNQAELMIKLDLSGLLKGLRLSEERRLEVNNLADKLDSVTPSTQRDKSRIAYHELSTRGFKLDRSHVFAYRTHTKITQVVLDGEIDDSSGFDMGDAMIAKFIELRVIPNASTSANALKHALRYRIRFEGTSDYLHLWDMVQQDVPVARYHENISTSIVPFMFPFEDSRSVERFIFNAMGCPGVTEGSLKNELALIKGKFHNFKVTDAAFKMAQKLFFKSPDLLDTFYDAIGASNRERFILTKMIKFYSNACTPYYSYVTSPRQMFAFSDDIIRLNKTYMYNPPNLVNAESQCEFYHLIGSDTLRAFKLTCAYLGLMTGIPTCYDAKQAIALDPRLIKTLANEVRINRIAL</sequence>
<protein>
    <submittedName>
        <fullName evidence="3">Putative RNA-dependent RNA polymerase</fullName>
    </submittedName>
</protein>